<organism evidence="5 6">
    <name type="scientific">Skermania pinensis</name>
    <dbReference type="NCBI Taxonomy" id="39122"/>
    <lineage>
        <taxon>Bacteria</taxon>
        <taxon>Bacillati</taxon>
        <taxon>Actinomycetota</taxon>
        <taxon>Actinomycetes</taxon>
        <taxon>Mycobacteriales</taxon>
        <taxon>Gordoniaceae</taxon>
        <taxon>Skermania</taxon>
    </lineage>
</organism>
<evidence type="ECO:0000256" key="3">
    <source>
        <dbReference type="ARBA" id="ARBA00022801"/>
    </source>
</evidence>
<dbReference type="InterPro" id="IPR024607">
    <property type="entry name" value="Sulfatase_CS"/>
</dbReference>
<dbReference type="RefSeq" id="WP_066469049.1">
    <property type="nucleotide sequence ID" value="NZ_CBCRUZ010000009.1"/>
</dbReference>
<evidence type="ECO:0000256" key="2">
    <source>
        <dbReference type="ARBA" id="ARBA00022723"/>
    </source>
</evidence>
<evidence type="ECO:0000313" key="6">
    <source>
        <dbReference type="Proteomes" id="UP000887023"/>
    </source>
</evidence>
<dbReference type="SUPFAM" id="SSF53649">
    <property type="entry name" value="Alkaline phosphatase-like"/>
    <property type="match status" value="1"/>
</dbReference>
<dbReference type="PROSITE" id="PS00523">
    <property type="entry name" value="SULFATASE_1"/>
    <property type="match status" value="1"/>
</dbReference>
<keyword evidence="6" id="KW-1185">Reference proteome</keyword>
<dbReference type="Pfam" id="PF00884">
    <property type="entry name" value="Sulfatase"/>
    <property type="match status" value="1"/>
</dbReference>
<dbReference type="EMBL" id="CP079105">
    <property type="protein sequence ID" value="QXQ14942.1"/>
    <property type="molecule type" value="Genomic_DNA"/>
</dbReference>
<feature type="domain" description="Sulfatase N-terminal" evidence="4">
    <location>
        <begin position="5"/>
        <end position="277"/>
    </location>
</feature>
<reference evidence="5" key="1">
    <citation type="submission" date="2021-07" db="EMBL/GenBank/DDBJ databases">
        <title>Candidatus Kaistella beijingensis sp. nov. isolated from a municipal wastewater treatment plant is involved in sludge foaming.</title>
        <authorList>
            <person name="Song Y."/>
            <person name="Liu S.-J."/>
        </authorList>
    </citation>
    <scope>NUCLEOTIDE SEQUENCE</scope>
    <source>
        <strain evidence="5">DSM 43998</strain>
    </source>
</reference>
<keyword evidence="3" id="KW-0378">Hydrolase</keyword>
<dbReference type="InterPro" id="IPR000917">
    <property type="entry name" value="Sulfatase_N"/>
</dbReference>
<protein>
    <submittedName>
        <fullName evidence="5">Sulfatase</fullName>
    </submittedName>
</protein>
<evidence type="ECO:0000313" key="5">
    <source>
        <dbReference type="EMBL" id="QXQ14942.1"/>
    </source>
</evidence>
<keyword evidence="2" id="KW-0479">Metal-binding</keyword>
<evidence type="ECO:0000256" key="1">
    <source>
        <dbReference type="ARBA" id="ARBA00008779"/>
    </source>
</evidence>
<dbReference type="PANTHER" id="PTHR45953:SF1">
    <property type="entry name" value="IDURONATE 2-SULFATASE"/>
    <property type="match status" value="1"/>
</dbReference>
<dbReference type="Proteomes" id="UP000887023">
    <property type="component" value="Chromosome"/>
</dbReference>
<name>A0ABX8SDC0_9ACTN</name>
<evidence type="ECO:0000259" key="4">
    <source>
        <dbReference type="Pfam" id="PF00884"/>
    </source>
</evidence>
<gene>
    <name evidence="5" type="ORF">KV203_06100</name>
</gene>
<dbReference type="InterPro" id="IPR017850">
    <property type="entry name" value="Alkaline_phosphatase_core_sf"/>
</dbReference>
<proteinExistence type="inferred from homology"/>
<dbReference type="PANTHER" id="PTHR45953">
    <property type="entry name" value="IDURONATE 2-SULFATASE"/>
    <property type="match status" value="1"/>
</dbReference>
<accession>A0ABX8SDC0</accession>
<dbReference type="Gene3D" id="3.40.720.10">
    <property type="entry name" value="Alkaline Phosphatase, subunit A"/>
    <property type="match status" value="1"/>
</dbReference>
<dbReference type="CDD" id="cd16027">
    <property type="entry name" value="SGSH"/>
    <property type="match status" value="1"/>
</dbReference>
<sequence length="464" mass="51812">MDQRSNVLFVHWHDLGRHLGVYGMPEVSSPRVDALADQGIRFTRAHATAPLCSPSRGSLFTGRYPQSTGLIGLAHHGWEYRSDIRTLPAILSESGWYTQLFGMQHETSFPPRLGFDAYDVSNSFCEYVVERSTEWLRTEAAARGPFLLTAGFFETHRPYPATRYRPAERVDVPDYLPDTPEVRGDLAEFHGSVTVADAAVGELLDTLAETELDRTTWVVFVTDHGPAFPRAKSTLYEPGTGIALIIRPPTALGIRPFVYDELFSGVDLVPTLLQLLGLPEPDDVEGFSHAAQLLQQAPTEPPVRTQVFTSKTYHDSFDPIRAIRTKDYSYIENYANRPELDLPWDIADSPAGRVVQGRVSGPRPHRELYDLHADPGETDNLLLSSGERRASAEAVAEDLALRLHTWREFTQDVIPSEFVGTRISERYTDTYLRVHGSSLASREALGGNRGYVVAPATDRPQRDH</sequence>
<comment type="similarity">
    <text evidence="1">Belongs to the sulfatase family.</text>
</comment>